<dbReference type="PANTHER" id="PTHR34227">
    <property type="entry name" value="CHAPERONE PROTEIN YCDY"/>
    <property type="match status" value="1"/>
</dbReference>
<evidence type="ECO:0000256" key="1">
    <source>
        <dbReference type="ARBA" id="ARBA00023186"/>
    </source>
</evidence>
<dbReference type="PANTHER" id="PTHR34227:SF1">
    <property type="entry name" value="DIMETHYL SULFOXIDE REDUCTASE CHAPERONE-RELATED"/>
    <property type="match status" value="1"/>
</dbReference>
<dbReference type="InterPro" id="IPR020945">
    <property type="entry name" value="DMSO/NO3_reduct_chaperone"/>
</dbReference>
<name>A0A7W0HL75_9BACT</name>
<dbReference type="InterPro" id="IPR036411">
    <property type="entry name" value="TorD-like_sf"/>
</dbReference>
<protein>
    <submittedName>
        <fullName evidence="2">TorA maturation chaperone TorD</fullName>
    </submittedName>
</protein>
<dbReference type="EMBL" id="JACDUS010000006">
    <property type="protein sequence ID" value="MBA2882034.1"/>
    <property type="molecule type" value="Genomic_DNA"/>
</dbReference>
<dbReference type="InterPro" id="IPR050289">
    <property type="entry name" value="TorD/DmsD_chaperones"/>
</dbReference>
<keyword evidence="3" id="KW-1185">Reference proteome</keyword>
<dbReference type="Proteomes" id="UP000525298">
    <property type="component" value="Unassembled WGS sequence"/>
</dbReference>
<reference evidence="2 3" key="1">
    <citation type="submission" date="2020-07" db="EMBL/GenBank/DDBJ databases">
        <title>Genomic Encyclopedia of Type Strains, Phase IV (KMG-IV): sequencing the most valuable type-strain genomes for metagenomic binning, comparative biology and taxonomic classification.</title>
        <authorList>
            <person name="Goeker M."/>
        </authorList>
    </citation>
    <scope>NUCLEOTIDE SEQUENCE [LARGE SCALE GENOMIC DNA]</scope>
    <source>
        <strain evidence="2 3">DSM 17721</strain>
    </source>
</reference>
<dbReference type="AlphaFoldDB" id="A0A7W0HL75"/>
<organism evidence="2 3">
    <name type="scientific">Desulfosalsimonas propionicica</name>
    <dbReference type="NCBI Taxonomy" id="332175"/>
    <lineage>
        <taxon>Bacteria</taxon>
        <taxon>Pseudomonadati</taxon>
        <taxon>Thermodesulfobacteriota</taxon>
        <taxon>Desulfobacteria</taxon>
        <taxon>Desulfobacterales</taxon>
        <taxon>Desulfosalsimonadaceae</taxon>
        <taxon>Desulfosalsimonas</taxon>
    </lineage>
</organism>
<comment type="caution">
    <text evidence="2">The sequence shown here is derived from an EMBL/GenBank/DDBJ whole genome shotgun (WGS) entry which is preliminary data.</text>
</comment>
<accession>A0A7W0HL75</accession>
<evidence type="ECO:0000313" key="3">
    <source>
        <dbReference type="Proteomes" id="UP000525298"/>
    </source>
</evidence>
<proteinExistence type="predicted"/>
<dbReference type="Pfam" id="PF02613">
    <property type="entry name" value="Nitrate_red_del"/>
    <property type="match status" value="1"/>
</dbReference>
<evidence type="ECO:0000313" key="2">
    <source>
        <dbReference type="EMBL" id="MBA2882034.1"/>
    </source>
</evidence>
<gene>
    <name evidence="2" type="ORF">HNR65_002368</name>
</gene>
<keyword evidence="1" id="KW-0143">Chaperone</keyword>
<dbReference type="SUPFAM" id="SSF89155">
    <property type="entry name" value="TorD-like"/>
    <property type="match status" value="1"/>
</dbReference>
<sequence>MNPDPITNPLGPALRDFFISADASGHKRAYLQISEALQNPLPRVNDWRQVEYAFTRLFVGPKSLEAPPFASVYLETEPLVMGPTTMMVRSVYEMMGLVSPWKNALPEDHVSLELDAALVMENAAQQGGSAELDELRQFFVCRHMAAWIPAFVKRVSQAESAHPAIVRAAKLAGQWVDDQAVLINAQRNQHLKQGGWNG</sequence>
<dbReference type="Gene3D" id="1.10.3480.10">
    <property type="entry name" value="TorD-like"/>
    <property type="match status" value="1"/>
</dbReference>
<dbReference type="RefSeq" id="WP_181551684.1">
    <property type="nucleotide sequence ID" value="NZ_JACDUS010000006.1"/>
</dbReference>